<reference evidence="2 3" key="1">
    <citation type="submission" date="2018-10" db="EMBL/GenBank/DDBJ databases">
        <title>A high-quality apple genome assembly.</title>
        <authorList>
            <person name="Hu J."/>
        </authorList>
    </citation>
    <scope>NUCLEOTIDE SEQUENCE [LARGE SCALE GENOMIC DNA]</scope>
    <source>
        <strain evidence="3">cv. HFTH1</strain>
        <tissue evidence="2">Young leaf</tissue>
    </source>
</reference>
<dbReference type="Proteomes" id="UP000290289">
    <property type="component" value="Chromosome 15"/>
</dbReference>
<protein>
    <submittedName>
        <fullName evidence="2">Uncharacterized protein</fullName>
    </submittedName>
</protein>
<feature type="region of interest" description="Disordered" evidence="1">
    <location>
        <begin position="72"/>
        <end position="131"/>
    </location>
</feature>
<feature type="compositionally biased region" description="Low complexity" evidence="1">
    <location>
        <begin position="98"/>
        <end position="113"/>
    </location>
</feature>
<evidence type="ECO:0000313" key="2">
    <source>
        <dbReference type="EMBL" id="RXH75026.1"/>
    </source>
</evidence>
<organism evidence="2 3">
    <name type="scientific">Malus domestica</name>
    <name type="common">Apple</name>
    <name type="synonym">Pyrus malus</name>
    <dbReference type="NCBI Taxonomy" id="3750"/>
    <lineage>
        <taxon>Eukaryota</taxon>
        <taxon>Viridiplantae</taxon>
        <taxon>Streptophyta</taxon>
        <taxon>Embryophyta</taxon>
        <taxon>Tracheophyta</taxon>
        <taxon>Spermatophyta</taxon>
        <taxon>Magnoliopsida</taxon>
        <taxon>eudicotyledons</taxon>
        <taxon>Gunneridae</taxon>
        <taxon>Pentapetalae</taxon>
        <taxon>rosids</taxon>
        <taxon>fabids</taxon>
        <taxon>Rosales</taxon>
        <taxon>Rosaceae</taxon>
        <taxon>Amygdaloideae</taxon>
        <taxon>Maleae</taxon>
        <taxon>Malus</taxon>
    </lineage>
</organism>
<feature type="compositionally biased region" description="Polar residues" evidence="1">
    <location>
        <begin position="118"/>
        <end position="131"/>
    </location>
</feature>
<dbReference type="EMBL" id="RDQH01000341">
    <property type="protein sequence ID" value="RXH75026.1"/>
    <property type="molecule type" value="Genomic_DNA"/>
</dbReference>
<proteinExistence type="predicted"/>
<gene>
    <name evidence="2" type="ORF">DVH24_029747</name>
</gene>
<accession>A0A498HU99</accession>
<dbReference type="AlphaFoldDB" id="A0A498HU99"/>
<comment type="caution">
    <text evidence="2">The sequence shown here is derived from an EMBL/GenBank/DDBJ whole genome shotgun (WGS) entry which is preliminary data.</text>
</comment>
<sequence>MGSIPGVVLPKFADPSYENSELGISTNTWTAPLSEQDCNPIQENPKDCSLGFLGFLSRRYPSRSREDLRTQLNGIAGAGSNGRGNRFSLRRSDRPSRGNRFSSRSWRSSDSMSLPGKSFSSSPICSNSKPQ</sequence>
<evidence type="ECO:0000313" key="3">
    <source>
        <dbReference type="Proteomes" id="UP000290289"/>
    </source>
</evidence>
<evidence type="ECO:0000256" key="1">
    <source>
        <dbReference type="SAM" id="MobiDB-lite"/>
    </source>
</evidence>
<name>A0A498HU99_MALDO</name>
<keyword evidence="3" id="KW-1185">Reference proteome</keyword>